<dbReference type="EMBL" id="LLXI01000323">
    <property type="protein sequence ID" value="PKY44448.1"/>
    <property type="molecule type" value="Genomic_DNA"/>
</dbReference>
<evidence type="ECO:0000313" key="2">
    <source>
        <dbReference type="Proteomes" id="UP000234323"/>
    </source>
</evidence>
<sequence length="199" mass="22443">MSDFFDFDQCEVALTLHGSAVDKVRMLIGYWSRQINGSTEDDIIVVPNNYFTADYRSPYPNMVLEVGNFKPLNSLHALVPFYLSQQITIMFYLAIKLYPSYAQQPGRPMVAILYQRTSQTPNILTRVISFGNRPLHNKIVNYFVNNGVPDTNITGIGRHDTPPCNAPNILTHQLSIPAAAEIFHHTPTILSSINFNVNL</sequence>
<dbReference type="VEuPathDB" id="FungiDB:RhiirA1_390441"/>
<protein>
    <submittedName>
        <fullName evidence="1">Uncharacterized protein</fullName>
    </submittedName>
</protein>
<name>A0A2I1GCV9_9GLOM</name>
<dbReference type="VEuPathDB" id="FungiDB:RhiirFUN_005723"/>
<dbReference type="Proteomes" id="UP000234323">
    <property type="component" value="Unassembled WGS sequence"/>
</dbReference>
<dbReference type="AlphaFoldDB" id="A0A2I1GCV9"/>
<organism evidence="1 2">
    <name type="scientific">Rhizophagus irregularis</name>
    <dbReference type="NCBI Taxonomy" id="588596"/>
    <lineage>
        <taxon>Eukaryota</taxon>
        <taxon>Fungi</taxon>
        <taxon>Fungi incertae sedis</taxon>
        <taxon>Mucoromycota</taxon>
        <taxon>Glomeromycotina</taxon>
        <taxon>Glomeromycetes</taxon>
        <taxon>Glomerales</taxon>
        <taxon>Glomeraceae</taxon>
        <taxon>Rhizophagus</taxon>
    </lineage>
</organism>
<accession>A0A2I1GCV9</accession>
<gene>
    <name evidence="1" type="ORF">RhiirA4_458755</name>
</gene>
<proteinExistence type="predicted"/>
<dbReference type="VEuPathDB" id="FungiDB:FUN_006005"/>
<comment type="caution">
    <text evidence="1">The sequence shown here is derived from an EMBL/GenBank/DDBJ whole genome shotgun (WGS) entry which is preliminary data.</text>
</comment>
<keyword evidence="2" id="KW-1185">Reference proteome</keyword>
<evidence type="ECO:0000313" key="1">
    <source>
        <dbReference type="EMBL" id="PKY44448.1"/>
    </source>
</evidence>
<reference evidence="1 2" key="1">
    <citation type="submission" date="2015-10" db="EMBL/GenBank/DDBJ databases">
        <title>Genome analyses suggest a sexual origin of heterokaryosis in a supposedly ancient asexual fungus.</title>
        <authorList>
            <person name="Ropars J."/>
            <person name="Sedzielewska K."/>
            <person name="Noel J."/>
            <person name="Charron P."/>
            <person name="Farinelli L."/>
            <person name="Marton T."/>
            <person name="Kruger M."/>
            <person name="Pelin A."/>
            <person name="Brachmann A."/>
            <person name="Corradi N."/>
        </authorList>
    </citation>
    <scope>NUCLEOTIDE SEQUENCE [LARGE SCALE GENOMIC DNA]</scope>
    <source>
        <strain evidence="1 2">A4</strain>
    </source>
</reference>